<dbReference type="GO" id="GO:0016740">
    <property type="term" value="F:transferase activity"/>
    <property type="evidence" value="ECO:0007669"/>
    <property type="project" value="UniProtKB-KW"/>
</dbReference>
<dbReference type="InterPro" id="IPR047544">
    <property type="entry name" value="RING-HC_RBR_RNF216"/>
</dbReference>
<protein>
    <recommendedName>
        <fullName evidence="8">RING-type domain-containing protein</fullName>
    </recommendedName>
</protein>
<dbReference type="CDD" id="cd16630">
    <property type="entry name" value="RING-HC_RBR_RNF216"/>
    <property type="match status" value="1"/>
</dbReference>
<proteinExistence type="predicted"/>
<keyword evidence="3" id="KW-0479">Metal-binding</keyword>
<dbReference type="InterPro" id="IPR051628">
    <property type="entry name" value="LUBAC_E3_Ligases"/>
</dbReference>
<dbReference type="InterPro" id="IPR013083">
    <property type="entry name" value="Znf_RING/FYVE/PHD"/>
</dbReference>
<dbReference type="GO" id="GO:0008270">
    <property type="term" value="F:zinc ion binding"/>
    <property type="evidence" value="ECO:0007669"/>
    <property type="project" value="UniProtKB-KW"/>
</dbReference>
<evidence type="ECO:0000313" key="9">
    <source>
        <dbReference type="EMBL" id="RKO84084.1"/>
    </source>
</evidence>
<dbReference type="Proteomes" id="UP000269721">
    <property type="component" value="Unassembled WGS sequence"/>
</dbReference>
<reference evidence="10" key="1">
    <citation type="journal article" date="2018" name="Nat. Microbiol.">
        <title>Leveraging single-cell genomics to expand the fungal tree of life.</title>
        <authorList>
            <person name="Ahrendt S.R."/>
            <person name="Quandt C.A."/>
            <person name="Ciobanu D."/>
            <person name="Clum A."/>
            <person name="Salamov A."/>
            <person name="Andreopoulos B."/>
            <person name="Cheng J.F."/>
            <person name="Woyke T."/>
            <person name="Pelin A."/>
            <person name="Henrissat B."/>
            <person name="Reynolds N.K."/>
            <person name="Benny G.L."/>
            <person name="Smith M.E."/>
            <person name="James T.Y."/>
            <person name="Grigoriev I.V."/>
        </authorList>
    </citation>
    <scope>NUCLEOTIDE SEQUENCE [LARGE SCALE GENOMIC DNA]</scope>
</reference>
<dbReference type="Gene3D" id="3.30.40.10">
    <property type="entry name" value="Zinc/RING finger domain, C3HC4 (zinc finger)"/>
    <property type="match status" value="1"/>
</dbReference>
<keyword evidence="5" id="KW-0863">Zinc-finger</keyword>
<keyword evidence="2" id="KW-0808">Transferase</keyword>
<evidence type="ECO:0000313" key="10">
    <source>
        <dbReference type="Proteomes" id="UP000269721"/>
    </source>
</evidence>
<dbReference type="SUPFAM" id="SSF57850">
    <property type="entry name" value="RING/U-box"/>
    <property type="match status" value="1"/>
</dbReference>
<sequence length="469" mass="52846">MPSRPSSPTVPTAPEHPPSVDFLNTCLDNLASTFPDAELLFVRDLLLTNVKKDYGEWSLGWVVDFREARREWVRDRKDSGYPRAVRSRIGPFAVVPPSERFRSPEYCKGVRYRLYNEFPDHWKSTIKAVMAETNSDYVLSYQKLEEIPPNSWWASLFRFAKRAKRNSPETTIPEVLVDVAARDRVLRDRACAGDREIAAEINDAEYAALGELITCGCCFGDVAFEALAACEDGHVFCVSCVRTIVREGLFGAGALRGCSSVPCPSQTDCDAGLARRELERVLEPDMFRLWQESVAEEEIKRAGLIVVKCPFCPYAGPADIWSQRTRHVTLPSPPVTKSPSSPLFGMQLSSLLTMRPIPFTVASAVKSGAIRRLKSRLTARHRARTVCAFTCRNPVCAKSSCRRCLREWIGAHQCHQKQQDAFRLFVEARMSQALIRVCPVCRLRFNKKEGCNKMVVSWGRLWCGEPEAD</sequence>
<evidence type="ECO:0000256" key="4">
    <source>
        <dbReference type="ARBA" id="ARBA00022737"/>
    </source>
</evidence>
<feature type="non-terminal residue" evidence="9">
    <location>
        <position position="469"/>
    </location>
</feature>
<dbReference type="PANTHER" id="PTHR22770:SF42">
    <property type="entry name" value="FINGER PROTEIN (ZIN), PUTATIVE (AFU_ORTHOLOGUE AFUA_4G03910)-RELATED"/>
    <property type="match status" value="1"/>
</dbReference>
<evidence type="ECO:0000256" key="5">
    <source>
        <dbReference type="ARBA" id="ARBA00022771"/>
    </source>
</evidence>
<evidence type="ECO:0000256" key="1">
    <source>
        <dbReference type="ARBA" id="ARBA00004906"/>
    </source>
</evidence>
<evidence type="ECO:0000256" key="3">
    <source>
        <dbReference type="ARBA" id="ARBA00022723"/>
    </source>
</evidence>
<dbReference type="PROSITE" id="PS51873">
    <property type="entry name" value="TRIAD"/>
    <property type="match status" value="1"/>
</dbReference>
<accession>A0A4P9VWL1</accession>
<organism evidence="9 10">
    <name type="scientific">Blyttiomyces helicus</name>
    <dbReference type="NCBI Taxonomy" id="388810"/>
    <lineage>
        <taxon>Eukaryota</taxon>
        <taxon>Fungi</taxon>
        <taxon>Fungi incertae sedis</taxon>
        <taxon>Chytridiomycota</taxon>
        <taxon>Chytridiomycota incertae sedis</taxon>
        <taxon>Chytridiomycetes</taxon>
        <taxon>Chytridiomycetes incertae sedis</taxon>
        <taxon>Blyttiomyces</taxon>
    </lineage>
</organism>
<comment type="pathway">
    <text evidence="1">Protein modification; protein ubiquitination.</text>
</comment>
<evidence type="ECO:0000256" key="2">
    <source>
        <dbReference type="ARBA" id="ARBA00022679"/>
    </source>
</evidence>
<gene>
    <name evidence="9" type="ORF">BDK51DRAFT_21038</name>
</gene>
<dbReference type="PANTHER" id="PTHR22770">
    <property type="entry name" value="UBIQUITIN CONJUGATING ENZYME 7 INTERACTING PROTEIN-RELATED"/>
    <property type="match status" value="1"/>
</dbReference>
<dbReference type="Pfam" id="PF26200">
    <property type="entry name" value="Rcat_RNF216"/>
    <property type="match status" value="1"/>
</dbReference>
<keyword evidence="6" id="KW-0833">Ubl conjugation pathway</keyword>
<dbReference type="InterPro" id="IPR044066">
    <property type="entry name" value="TRIAD_supradom"/>
</dbReference>
<evidence type="ECO:0000259" key="8">
    <source>
        <dbReference type="PROSITE" id="PS51873"/>
    </source>
</evidence>
<dbReference type="Pfam" id="PF26191">
    <property type="entry name" value="RING-HC_RBR_RNF216"/>
    <property type="match status" value="1"/>
</dbReference>
<keyword evidence="4" id="KW-0677">Repeat</keyword>
<dbReference type="EMBL" id="ML000519">
    <property type="protein sequence ID" value="RKO84084.1"/>
    <property type="molecule type" value="Genomic_DNA"/>
</dbReference>
<keyword evidence="7" id="KW-0862">Zinc</keyword>
<keyword evidence="10" id="KW-1185">Reference proteome</keyword>
<name>A0A4P9VWL1_9FUNG</name>
<evidence type="ECO:0000256" key="7">
    <source>
        <dbReference type="ARBA" id="ARBA00022833"/>
    </source>
</evidence>
<dbReference type="OrthoDB" id="10009520at2759"/>
<dbReference type="AlphaFoldDB" id="A0A4P9VWL1"/>
<evidence type="ECO:0000256" key="6">
    <source>
        <dbReference type="ARBA" id="ARBA00022786"/>
    </source>
</evidence>
<feature type="domain" description="RING-type" evidence="8">
    <location>
        <begin position="211"/>
        <end position="469"/>
    </location>
</feature>